<feature type="repeat" description="TPR" evidence="1">
    <location>
        <begin position="289"/>
        <end position="322"/>
    </location>
</feature>
<dbReference type="PROSITE" id="PS50005">
    <property type="entry name" value="TPR"/>
    <property type="match status" value="2"/>
</dbReference>
<comment type="caution">
    <text evidence="2">The sequence shown here is derived from an EMBL/GenBank/DDBJ whole genome shotgun (WGS) entry which is preliminary data.</text>
</comment>
<reference evidence="2 3" key="1">
    <citation type="submission" date="2021-07" db="EMBL/GenBank/DDBJ databases">
        <title>Mesonia aestuariivivens sp. nov., isolated from a tidal flat.</title>
        <authorList>
            <person name="Kim Y.-O."/>
            <person name="Yoon J.-H."/>
        </authorList>
    </citation>
    <scope>NUCLEOTIDE SEQUENCE [LARGE SCALE GENOMIC DNA]</scope>
    <source>
        <strain evidence="2 3">JHPTF-M18</strain>
    </source>
</reference>
<dbReference type="Proteomes" id="UP000719267">
    <property type="component" value="Unassembled WGS sequence"/>
</dbReference>
<protein>
    <submittedName>
        <fullName evidence="2">Tetratricopeptide repeat protein</fullName>
    </submittedName>
</protein>
<dbReference type="PANTHER" id="PTHR44395:SF1">
    <property type="entry name" value="PROTEIN O-MANNOSYL-TRANSFERASE TMTC3"/>
    <property type="match status" value="1"/>
</dbReference>
<dbReference type="SMART" id="SM00028">
    <property type="entry name" value="TPR"/>
    <property type="match status" value="4"/>
</dbReference>
<accession>A0ABS6VYP3</accession>
<dbReference type="PANTHER" id="PTHR44395">
    <property type="match status" value="1"/>
</dbReference>
<dbReference type="InterPro" id="IPR019734">
    <property type="entry name" value="TPR_rpt"/>
</dbReference>
<dbReference type="PROSITE" id="PS50293">
    <property type="entry name" value="TPR_REGION"/>
    <property type="match status" value="1"/>
</dbReference>
<feature type="repeat" description="TPR" evidence="1">
    <location>
        <begin position="221"/>
        <end position="254"/>
    </location>
</feature>
<evidence type="ECO:0000313" key="2">
    <source>
        <dbReference type="EMBL" id="MBW2960715.1"/>
    </source>
</evidence>
<evidence type="ECO:0000313" key="3">
    <source>
        <dbReference type="Proteomes" id="UP000719267"/>
    </source>
</evidence>
<dbReference type="Pfam" id="PF00515">
    <property type="entry name" value="TPR_1"/>
    <property type="match status" value="1"/>
</dbReference>
<keyword evidence="1" id="KW-0802">TPR repeat</keyword>
<organism evidence="2 3">
    <name type="scientific">Mesonia aestuariivivens</name>
    <dbReference type="NCBI Taxonomy" id="2796128"/>
    <lineage>
        <taxon>Bacteria</taxon>
        <taxon>Pseudomonadati</taxon>
        <taxon>Bacteroidota</taxon>
        <taxon>Flavobacteriia</taxon>
        <taxon>Flavobacteriales</taxon>
        <taxon>Flavobacteriaceae</taxon>
        <taxon>Mesonia</taxon>
    </lineage>
</organism>
<keyword evidence="3" id="KW-1185">Reference proteome</keyword>
<dbReference type="EMBL" id="JAHWDF010000002">
    <property type="protein sequence ID" value="MBW2960715.1"/>
    <property type="molecule type" value="Genomic_DNA"/>
</dbReference>
<proteinExistence type="predicted"/>
<evidence type="ECO:0000256" key="1">
    <source>
        <dbReference type="PROSITE-ProRule" id="PRU00339"/>
    </source>
</evidence>
<dbReference type="RefSeq" id="WP_219038996.1">
    <property type="nucleotide sequence ID" value="NZ_JAHWDF010000002.1"/>
</dbReference>
<sequence>MNSKILALGFLLAGSTVFAQKKEIRNAEKAIDKGNFTEAKSILTSVETQVAGEKDRIKEDYYMAKGKAYMSNQPEKQSAADLKMAGEAFKMAKEFGNEDAAAKLADVKNALVNSAIADQNAEKYKESAKKLYTSYELNTQDTIHLYYAAASATNGKDFKTALKYYESLAKMNYSGAGIEYYAINKETGEKERFANEKQRDLYLKSGNYDDPSQEKIPSKKAEITKNIALIYIQEGETEKGLKAIEAAIKENPDDTSLMLAQADIYYKADQKDKYAEIVEKVLEKDPNNASLYYNLGVTATQMEAPEKAVAYYKKAIEVDPKMTSAYVNLASSILMQEQGMIDEMNSLGMSKADTKRYDELQKERSSLYEKAVPYLEKAVELDENNQDAIQTLINIHSQLGNDDKVATYKAMKN</sequence>
<gene>
    <name evidence="2" type="ORF">KW502_02725</name>
</gene>
<dbReference type="Pfam" id="PF13181">
    <property type="entry name" value="TPR_8"/>
    <property type="match status" value="2"/>
</dbReference>
<name>A0ABS6VYP3_9FLAO</name>